<feature type="domain" description="Glycosyl hydrolase family 59 C-terminal lectin" evidence="16">
    <location>
        <begin position="497"/>
        <end position="672"/>
    </location>
</feature>
<keyword evidence="5" id="KW-0746">Sphingolipid metabolism</keyword>
<evidence type="ECO:0000256" key="4">
    <source>
        <dbReference type="ARBA" id="ARBA00022801"/>
    </source>
</evidence>
<keyword evidence="3 13" id="KW-0732">Signal</keyword>
<evidence type="ECO:0000256" key="11">
    <source>
        <dbReference type="ARBA" id="ARBA00033098"/>
    </source>
</evidence>
<dbReference type="Pfam" id="PF21708">
    <property type="entry name" value="Glyco_hydro_59_C"/>
    <property type="match status" value="1"/>
</dbReference>
<dbReference type="InterPro" id="IPR013785">
    <property type="entry name" value="Aldolase_TIM"/>
</dbReference>
<keyword evidence="10" id="KW-0326">Glycosidase</keyword>
<evidence type="ECO:0000313" key="18">
    <source>
        <dbReference type="Proteomes" id="UP001374579"/>
    </source>
</evidence>
<dbReference type="GO" id="GO:0004336">
    <property type="term" value="F:galactosylceramidase activity"/>
    <property type="evidence" value="ECO:0007669"/>
    <property type="project" value="UniProtKB-EC"/>
</dbReference>
<dbReference type="FunFam" id="3.20.20.70:FF:000091">
    <property type="entry name" value="galactocerebrosidase precursor"/>
    <property type="match status" value="1"/>
</dbReference>
<evidence type="ECO:0000256" key="5">
    <source>
        <dbReference type="ARBA" id="ARBA00022919"/>
    </source>
</evidence>
<name>A0AAN9BV80_9CAEN</name>
<dbReference type="PRINTS" id="PR00850">
    <property type="entry name" value="GLHYDRLASE59"/>
</dbReference>
<comment type="caution">
    <text evidence="17">The sequence shown here is derived from an EMBL/GenBank/DDBJ whole genome shotgun (WGS) entry which is preliminary data.</text>
</comment>
<dbReference type="EC" id="3.2.1.46" evidence="2"/>
<evidence type="ECO:0000259" key="16">
    <source>
        <dbReference type="Pfam" id="PF21708"/>
    </source>
</evidence>
<dbReference type="InterPro" id="IPR049162">
    <property type="entry name" value="GH59_C"/>
</dbReference>
<evidence type="ECO:0000256" key="3">
    <source>
        <dbReference type="ARBA" id="ARBA00022729"/>
    </source>
</evidence>
<keyword evidence="4" id="KW-0378">Hydrolase</keyword>
<dbReference type="SUPFAM" id="SSF51445">
    <property type="entry name" value="(Trans)glycosidases"/>
    <property type="match status" value="1"/>
</dbReference>
<evidence type="ECO:0000313" key="17">
    <source>
        <dbReference type="EMBL" id="KAK7110260.1"/>
    </source>
</evidence>
<feature type="domain" description="Glycosyl hydrolase family 59 central" evidence="15">
    <location>
        <begin position="347"/>
        <end position="460"/>
    </location>
</feature>
<proteinExistence type="inferred from homology"/>
<keyword evidence="7" id="KW-0443">Lipid metabolism</keyword>
<evidence type="ECO:0000256" key="7">
    <source>
        <dbReference type="ARBA" id="ARBA00023098"/>
    </source>
</evidence>
<dbReference type="Pfam" id="PF17387">
    <property type="entry name" value="Glyco_hydro_59M"/>
    <property type="match status" value="1"/>
</dbReference>
<dbReference type="InterPro" id="IPR001286">
    <property type="entry name" value="Glyco_hydro_59"/>
</dbReference>
<keyword evidence="18" id="KW-1185">Reference proteome</keyword>
<dbReference type="AlphaFoldDB" id="A0AAN9BV80"/>
<keyword evidence="8" id="KW-1015">Disulfide bond</keyword>
<keyword evidence="6" id="KW-0442">Lipid degradation</keyword>
<evidence type="ECO:0000256" key="9">
    <source>
        <dbReference type="ARBA" id="ARBA00023180"/>
    </source>
</evidence>
<evidence type="ECO:0000256" key="12">
    <source>
        <dbReference type="PIRSR" id="PIRSR601286-50"/>
    </source>
</evidence>
<evidence type="ECO:0000256" key="6">
    <source>
        <dbReference type="ARBA" id="ARBA00022963"/>
    </source>
</evidence>
<dbReference type="FunFam" id="3.20.20.80:FF:000026">
    <property type="entry name" value="galactocerebrosidase precursor"/>
    <property type="match status" value="1"/>
</dbReference>
<gene>
    <name evidence="17" type="ORF">V1264_014165</name>
</gene>
<protein>
    <recommendedName>
        <fullName evidence="2">galactosylceramidase</fullName>
        <ecNumber evidence="2">3.2.1.46</ecNumber>
    </recommendedName>
    <alternativeName>
        <fullName evidence="11">Galactosylceramidase</fullName>
    </alternativeName>
</protein>
<comment type="similarity">
    <text evidence="1">Belongs to the glycosyl hydrolase 59 family.</text>
</comment>
<evidence type="ECO:0000256" key="8">
    <source>
        <dbReference type="ARBA" id="ARBA00023157"/>
    </source>
</evidence>
<dbReference type="InterPro" id="IPR035394">
    <property type="entry name" value="Glyco_hydro_59_dom"/>
</dbReference>
<evidence type="ECO:0000256" key="13">
    <source>
        <dbReference type="SAM" id="SignalP"/>
    </source>
</evidence>
<evidence type="ECO:0000256" key="1">
    <source>
        <dbReference type="ARBA" id="ARBA00005637"/>
    </source>
</evidence>
<feature type="signal peptide" evidence="13">
    <location>
        <begin position="1"/>
        <end position="19"/>
    </location>
</feature>
<keyword evidence="9" id="KW-0325">Glycoprotein</keyword>
<dbReference type="GO" id="GO:0005764">
    <property type="term" value="C:lysosome"/>
    <property type="evidence" value="ECO:0007669"/>
    <property type="project" value="TreeGrafter"/>
</dbReference>
<feature type="active site" description="Proton donor/acceptor" evidence="12">
    <location>
        <position position="183"/>
    </location>
</feature>
<dbReference type="InterPro" id="IPR049161">
    <property type="entry name" value="GH59_cat"/>
</dbReference>
<evidence type="ECO:0000259" key="15">
    <source>
        <dbReference type="Pfam" id="PF17387"/>
    </source>
</evidence>
<dbReference type="PANTHER" id="PTHR15172">
    <property type="entry name" value="GALACTOCEREBROSIDASE"/>
    <property type="match status" value="1"/>
</dbReference>
<dbReference type="Proteomes" id="UP001374579">
    <property type="component" value="Unassembled WGS sequence"/>
</dbReference>
<dbReference type="Gene3D" id="3.20.20.70">
    <property type="entry name" value="Aldolase class I"/>
    <property type="match status" value="1"/>
</dbReference>
<sequence length="703" mass="77787">MHLTAVSLAFVAALSSALAVGPWRATTYDFDDSSGLGRQYDGIGGLSGGGATSKLLVNYPEKERNEILDYLFKPNFGASLQILKVEIGGDAQSTDGTEASHMHNSWDENYQRGYEWWLMVEAKKRNPNIKLYCLPWGFPGWVGQGSRNPYQVPEVTADYIIRWINGAKTVYGLTMDFVGIWNERPYNSTYIKTLRKMLDERGFSNVRIVAADGKWPNIVSDILADPSLASAVDYIGCHYPGTLSTDDALKTGKQLWASEDYSTYNDEVGGGCWARILNKNYAVGRMTATISWNLIASYYNPLPFFRDGLMTAVEPWSGNYNVDTPIWLSAHTTQFTQVGWKYLEHGAGVGLLEGGGSYVALVSPDKKDFTIIVETMSHNHSLCIRPPLPAYDVVPQTMNIQLKGSFANIKELNVWYSKLGFDGQQSIMFQKKDALQLKNGMGSASLGMDEVYTFTTVTTGDKGQYDAPPPSKSFPLPYSDNFDSYAISEEPYNLAPQTGSLEAVSSNSARGKIARQTVLQTPAYWCRTASDTINKSLTVIGNFNWSDIYVEVEALVGKVNATDGVFVAARVQNGGCQSYSAKGIFFFVFPAQQYYIISYDLARTQQISSGAVSSEVMDWNKISLLVTGTTIQGQVNGKSVFNIQAPKMTKNGFVAIGTDTYGLADFDNFMITTASDGRRIMRENEERAHAKAKHTLYFEPEKH</sequence>
<dbReference type="EMBL" id="JBAMIC010000003">
    <property type="protein sequence ID" value="KAK7110260.1"/>
    <property type="molecule type" value="Genomic_DNA"/>
</dbReference>
<dbReference type="Gene3D" id="2.60.120.560">
    <property type="entry name" value="Exo-inulinase, domain 1"/>
    <property type="match status" value="1"/>
</dbReference>
<dbReference type="PANTHER" id="PTHR15172:SF1">
    <property type="entry name" value="GALACTOCEREBROSIDASE"/>
    <property type="match status" value="1"/>
</dbReference>
<feature type="active site" description="Nucleophile" evidence="12">
    <location>
        <position position="259"/>
    </location>
</feature>
<feature type="domain" description="Glycosyl hydrolase family 59 catalytic" evidence="14">
    <location>
        <begin position="40"/>
        <end position="334"/>
    </location>
</feature>
<dbReference type="Pfam" id="PF02057">
    <property type="entry name" value="Glyco_hydro_59"/>
    <property type="match status" value="1"/>
</dbReference>
<dbReference type="GO" id="GO:0006683">
    <property type="term" value="P:galactosylceramide catabolic process"/>
    <property type="evidence" value="ECO:0007669"/>
    <property type="project" value="InterPro"/>
</dbReference>
<accession>A0AAN9BV80</accession>
<dbReference type="GO" id="GO:0016020">
    <property type="term" value="C:membrane"/>
    <property type="evidence" value="ECO:0007669"/>
    <property type="project" value="GOC"/>
</dbReference>
<reference evidence="17 18" key="1">
    <citation type="submission" date="2024-02" db="EMBL/GenBank/DDBJ databases">
        <title>Chromosome-scale genome assembly of the rough periwinkle Littorina saxatilis.</title>
        <authorList>
            <person name="De Jode A."/>
            <person name="Faria R."/>
            <person name="Formenti G."/>
            <person name="Sims Y."/>
            <person name="Smith T.P."/>
            <person name="Tracey A."/>
            <person name="Wood J.M.D."/>
            <person name="Zagrodzka Z.B."/>
            <person name="Johannesson K."/>
            <person name="Butlin R.K."/>
            <person name="Leder E.H."/>
        </authorList>
    </citation>
    <scope>NUCLEOTIDE SEQUENCE [LARGE SCALE GENOMIC DNA]</scope>
    <source>
        <strain evidence="17">Snail1</strain>
        <tissue evidence="17">Muscle</tissue>
    </source>
</reference>
<organism evidence="17 18">
    <name type="scientific">Littorina saxatilis</name>
    <dbReference type="NCBI Taxonomy" id="31220"/>
    <lineage>
        <taxon>Eukaryota</taxon>
        <taxon>Metazoa</taxon>
        <taxon>Spiralia</taxon>
        <taxon>Lophotrochozoa</taxon>
        <taxon>Mollusca</taxon>
        <taxon>Gastropoda</taxon>
        <taxon>Caenogastropoda</taxon>
        <taxon>Littorinimorpha</taxon>
        <taxon>Littorinoidea</taxon>
        <taxon>Littorinidae</taxon>
        <taxon>Littorina</taxon>
    </lineage>
</organism>
<feature type="chain" id="PRO_5042869217" description="galactosylceramidase" evidence="13">
    <location>
        <begin position="20"/>
        <end position="703"/>
    </location>
</feature>
<dbReference type="Gene3D" id="3.20.20.80">
    <property type="entry name" value="Glycosidases"/>
    <property type="match status" value="1"/>
</dbReference>
<evidence type="ECO:0000256" key="10">
    <source>
        <dbReference type="ARBA" id="ARBA00023295"/>
    </source>
</evidence>
<dbReference type="InterPro" id="IPR017853">
    <property type="entry name" value="GH"/>
</dbReference>
<evidence type="ECO:0000256" key="2">
    <source>
        <dbReference type="ARBA" id="ARBA00012657"/>
    </source>
</evidence>
<evidence type="ECO:0000259" key="14">
    <source>
        <dbReference type="Pfam" id="PF02057"/>
    </source>
</evidence>